<organism evidence="8 9">
    <name type="scientific">Streptomyces coeruleofuscus</name>
    <dbReference type="NCBI Taxonomy" id="66879"/>
    <lineage>
        <taxon>Bacteria</taxon>
        <taxon>Bacillati</taxon>
        <taxon>Actinomycetota</taxon>
        <taxon>Actinomycetes</taxon>
        <taxon>Kitasatosporales</taxon>
        <taxon>Streptomycetaceae</taxon>
        <taxon>Streptomyces</taxon>
    </lineage>
</organism>
<comment type="subcellular location">
    <subcellularLocation>
        <location evidence="1">Cell membrane</location>
        <topology evidence="1">Multi-pass membrane protein</topology>
    </subcellularLocation>
</comment>
<keyword evidence="4 7" id="KW-1133">Transmembrane helix</keyword>
<sequence length="370" mass="39874">MDASIDMYMILIHGHEHPAARPLNFDGYRPPVSELSAVYLPELTAGRLLGSWRPDVPALLLVVALGGLYGWGVARVRGRGGSWPLARLAAFAGLGLGTIVVATMSGLAVYDRELFWPAAVQNVTLDLLAPLGLALGDPLRLAVEALPEGGAGRLRRVMSGRLVRTLTFPLVSTVLVPATELTVYFTPYFATALRVGWLHELMYLHLLAAGCLFVLPVLTREQTLPAWCTHPVRAALVFLDGIVDALPGLVVMTHGTLIAGAWYLHHAPPWSPDVHHDQQIGGGAMLGVAELAALPFLLAILAQWVRAERAQTAALDRLLDAELAPATPESEPGPAPGLVRPWWETEQSEVAERVRRQGRDAGQADPYGDL</sequence>
<feature type="transmembrane region" description="Helical" evidence="7">
    <location>
        <begin position="284"/>
        <end position="305"/>
    </location>
</feature>
<evidence type="ECO:0000256" key="1">
    <source>
        <dbReference type="ARBA" id="ARBA00004651"/>
    </source>
</evidence>
<dbReference type="Proteomes" id="UP001499986">
    <property type="component" value="Unassembled WGS sequence"/>
</dbReference>
<reference evidence="9" key="1">
    <citation type="journal article" date="2019" name="Int. J. Syst. Evol. Microbiol.">
        <title>The Global Catalogue of Microorganisms (GCM) 10K type strain sequencing project: providing services to taxonomists for standard genome sequencing and annotation.</title>
        <authorList>
            <consortium name="The Broad Institute Genomics Platform"/>
            <consortium name="The Broad Institute Genome Sequencing Center for Infectious Disease"/>
            <person name="Wu L."/>
            <person name="Ma J."/>
        </authorList>
    </citation>
    <scope>NUCLEOTIDE SEQUENCE [LARGE SCALE GENOMIC DNA]</scope>
    <source>
        <strain evidence="9">JCM 4358</strain>
    </source>
</reference>
<evidence type="ECO:0000256" key="7">
    <source>
        <dbReference type="SAM" id="Phobius"/>
    </source>
</evidence>
<keyword evidence="5 7" id="KW-0472">Membrane</keyword>
<accession>A0ABP5UXV9</accession>
<name>A0ABP5UXV9_9ACTN</name>
<feature type="transmembrane region" description="Helical" evidence="7">
    <location>
        <begin position="238"/>
        <end position="264"/>
    </location>
</feature>
<feature type="compositionally biased region" description="Basic and acidic residues" evidence="6">
    <location>
        <begin position="350"/>
        <end position="359"/>
    </location>
</feature>
<feature type="transmembrane region" description="Helical" evidence="7">
    <location>
        <begin position="197"/>
        <end position="218"/>
    </location>
</feature>
<keyword evidence="2" id="KW-1003">Cell membrane</keyword>
<evidence type="ECO:0000256" key="5">
    <source>
        <dbReference type="ARBA" id="ARBA00023136"/>
    </source>
</evidence>
<evidence type="ECO:0008006" key="10">
    <source>
        <dbReference type="Google" id="ProtNLM"/>
    </source>
</evidence>
<gene>
    <name evidence="8" type="ORF">GCM10010255_18520</name>
</gene>
<proteinExistence type="predicted"/>
<protein>
    <recommendedName>
        <fullName evidence="10">Cytochrome c oxidase assembly protein</fullName>
    </recommendedName>
</protein>
<evidence type="ECO:0000256" key="6">
    <source>
        <dbReference type="SAM" id="MobiDB-lite"/>
    </source>
</evidence>
<keyword evidence="3 7" id="KW-0812">Transmembrane</keyword>
<evidence type="ECO:0000313" key="8">
    <source>
        <dbReference type="EMBL" id="GAA2390159.1"/>
    </source>
</evidence>
<feature type="transmembrane region" description="Helical" evidence="7">
    <location>
        <begin position="56"/>
        <end position="76"/>
    </location>
</feature>
<evidence type="ECO:0000256" key="2">
    <source>
        <dbReference type="ARBA" id="ARBA00022475"/>
    </source>
</evidence>
<keyword evidence="9" id="KW-1185">Reference proteome</keyword>
<evidence type="ECO:0000256" key="3">
    <source>
        <dbReference type="ARBA" id="ARBA00022692"/>
    </source>
</evidence>
<dbReference type="Pfam" id="PF09678">
    <property type="entry name" value="Caa3_CtaG"/>
    <property type="match status" value="1"/>
</dbReference>
<dbReference type="EMBL" id="BAAASE010000002">
    <property type="protein sequence ID" value="GAA2390159.1"/>
    <property type="molecule type" value="Genomic_DNA"/>
</dbReference>
<dbReference type="InterPro" id="IPR019108">
    <property type="entry name" value="Caa3_assmbl_CtaG-rel"/>
</dbReference>
<evidence type="ECO:0000256" key="4">
    <source>
        <dbReference type="ARBA" id="ARBA00022989"/>
    </source>
</evidence>
<evidence type="ECO:0000313" key="9">
    <source>
        <dbReference type="Proteomes" id="UP001499986"/>
    </source>
</evidence>
<feature type="region of interest" description="Disordered" evidence="6">
    <location>
        <begin position="349"/>
        <end position="370"/>
    </location>
</feature>
<feature type="transmembrane region" description="Helical" evidence="7">
    <location>
        <begin position="162"/>
        <end position="185"/>
    </location>
</feature>
<comment type="caution">
    <text evidence="8">The sequence shown here is derived from an EMBL/GenBank/DDBJ whole genome shotgun (WGS) entry which is preliminary data.</text>
</comment>
<feature type="transmembrane region" description="Helical" evidence="7">
    <location>
        <begin position="88"/>
        <end position="108"/>
    </location>
</feature>